<dbReference type="Gene3D" id="3.90.550.10">
    <property type="entry name" value="Spore Coat Polysaccharide Biosynthesis Protein SpsA, Chain A"/>
    <property type="match status" value="1"/>
</dbReference>
<feature type="domain" description="Glycosyltransferase 2-like" evidence="1">
    <location>
        <begin position="4"/>
        <end position="134"/>
    </location>
</feature>
<dbReference type="PANTHER" id="PTHR43685:SF2">
    <property type="entry name" value="GLYCOSYLTRANSFERASE 2-LIKE DOMAIN-CONTAINING PROTEIN"/>
    <property type="match status" value="1"/>
</dbReference>
<evidence type="ECO:0000259" key="1">
    <source>
        <dbReference type="Pfam" id="PF00535"/>
    </source>
</evidence>
<dbReference type="InterPro" id="IPR001173">
    <property type="entry name" value="Glyco_trans_2-like"/>
</dbReference>
<sequence>MKISITLPVYNNLEGLELSLQSILEQTYSDWEVIIVDDGSIENHEIVVNKFRDERIRFFRLEKNKGRAVARQKTFEALQGEYCAFLDAGDCYEKNFLENAVNIFSNHNDLLGVSQTMKIVYKNNLYLSRIENDYVIDIKSPMFQKISFASTVIRSDLCKNYRFNFSLKHSEDREFLNHLSENYTGKIFISNSNSYIYNLSSENAKVSTTMKKYYYFGWLLFHEGKYLQSTQAFFKMLIGTLCHIVFGYEKLLEIRYKKPLKLECISIITNKQV</sequence>
<accession>A0ABW8QA10</accession>
<comment type="caution">
    <text evidence="2">The sequence shown here is derived from an EMBL/GenBank/DDBJ whole genome shotgun (WGS) entry which is preliminary data.</text>
</comment>
<dbReference type="InterPro" id="IPR029044">
    <property type="entry name" value="Nucleotide-diphossugar_trans"/>
</dbReference>
<organism evidence="2 3">
    <name type="scientific">Capnocytophaga stomatis</name>
    <dbReference type="NCBI Taxonomy" id="1848904"/>
    <lineage>
        <taxon>Bacteria</taxon>
        <taxon>Pseudomonadati</taxon>
        <taxon>Bacteroidota</taxon>
        <taxon>Flavobacteriia</taxon>
        <taxon>Flavobacteriales</taxon>
        <taxon>Flavobacteriaceae</taxon>
        <taxon>Capnocytophaga</taxon>
    </lineage>
</organism>
<evidence type="ECO:0000313" key="3">
    <source>
        <dbReference type="Proteomes" id="UP001622370"/>
    </source>
</evidence>
<proteinExistence type="predicted"/>
<dbReference type="CDD" id="cd00761">
    <property type="entry name" value="Glyco_tranf_GTA_type"/>
    <property type="match status" value="1"/>
</dbReference>
<keyword evidence="3" id="KW-1185">Reference proteome</keyword>
<reference evidence="2 3" key="1">
    <citation type="journal article" date="2016" name="Sci. Rep.">
        <title>Whole genome sequencing identifies a novel species of the genus Capnocytophaga isolated from dog and cat bite wounds in humans.</title>
        <authorList>
            <person name="Zangenah S."/>
            <person name="Abbasi N."/>
            <person name="Andersson A.F."/>
            <person name="Bergman P."/>
        </authorList>
    </citation>
    <scope>NUCLEOTIDE SEQUENCE [LARGE SCALE GENOMIC DNA]</scope>
    <source>
        <strain evidence="2 3">W5</strain>
    </source>
</reference>
<dbReference type="RefSeq" id="WP_203966796.1">
    <property type="nucleotide sequence ID" value="NZ_BOPJ01000005.1"/>
</dbReference>
<dbReference type="EMBL" id="JBJGWJ010000003">
    <property type="protein sequence ID" value="MFK8293208.1"/>
    <property type="molecule type" value="Genomic_DNA"/>
</dbReference>
<dbReference type="SUPFAM" id="SSF53448">
    <property type="entry name" value="Nucleotide-diphospho-sugar transferases"/>
    <property type="match status" value="1"/>
</dbReference>
<protein>
    <submittedName>
        <fullName evidence="2">Glycosyltransferase family 2 protein</fullName>
    </submittedName>
</protein>
<dbReference type="Pfam" id="PF00535">
    <property type="entry name" value="Glycos_transf_2"/>
    <property type="match status" value="1"/>
</dbReference>
<name>A0ABW8QA10_9FLAO</name>
<dbReference type="PANTHER" id="PTHR43685">
    <property type="entry name" value="GLYCOSYLTRANSFERASE"/>
    <property type="match status" value="1"/>
</dbReference>
<evidence type="ECO:0000313" key="2">
    <source>
        <dbReference type="EMBL" id="MFK8293208.1"/>
    </source>
</evidence>
<dbReference type="InterPro" id="IPR050834">
    <property type="entry name" value="Glycosyltransf_2"/>
</dbReference>
<gene>
    <name evidence="2" type="ORF">ACI76L_05395</name>
</gene>
<dbReference type="Proteomes" id="UP001622370">
    <property type="component" value="Unassembled WGS sequence"/>
</dbReference>